<proteinExistence type="predicted"/>
<name>A0A9W7FNP9_9STRA</name>
<dbReference type="EMBL" id="BRXX01000517">
    <property type="protein sequence ID" value="GMI15340.1"/>
    <property type="molecule type" value="Genomic_DNA"/>
</dbReference>
<protein>
    <recommendedName>
        <fullName evidence="4">Alpha/beta hydrolase fold-5 domain-containing protein</fullName>
    </recommendedName>
</protein>
<evidence type="ECO:0008006" key="4">
    <source>
        <dbReference type="Google" id="ProtNLM"/>
    </source>
</evidence>
<evidence type="ECO:0000256" key="1">
    <source>
        <dbReference type="SAM" id="SignalP"/>
    </source>
</evidence>
<feature type="chain" id="PRO_5040959169" description="Alpha/beta hydrolase fold-5 domain-containing protein" evidence="1">
    <location>
        <begin position="20"/>
        <end position="533"/>
    </location>
</feature>
<accession>A0A9W7FNP9</accession>
<keyword evidence="1" id="KW-0732">Signal</keyword>
<feature type="signal peptide" evidence="1">
    <location>
        <begin position="1"/>
        <end position="19"/>
    </location>
</feature>
<evidence type="ECO:0000313" key="2">
    <source>
        <dbReference type="EMBL" id="GMI15340.1"/>
    </source>
</evidence>
<dbReference type="AlphaFoldDB" id="A0A9W7FNP9"/>
<dbReference type="SUPFAM" id="SSF53474">
    <property type="entry name" value="alpha/beta-Hydrolases"/>
    <property type="match status" value="1"/>
</dbReference>
<reference evidence="3" key="1">
    <citation type="journal article" date="2023" name="Commun. Biol.">
        <title>Genome analysis of Parmales, the sister group of diatoms, reveals the evolutionary specialization of diatoms from phago-mixotrophs to photoautotrophs.</title>
        <authorList>
            <person name="Ban H."/>
            <person name="Sato S."/>
            <person name="Yoshikawa S."/>
            <person name="Yamada K."/>
            <person name="Nakamura Y."/>
            <person name="Ichinomiya M."/>
            <person name="Sato N."/>
            <person name="Blanc-Mathieu R."/>
            <person name="Endo H."/>
            <person name="Kuwata A."/>
            <person name="Ogata H."/>
        </authorList>
    </citation>
    <scope>NUCLEOTIDE SEQUENCE [LARGE SCALE GENOMIC DNA]</scope>
    <source>
        <strain evidence="3">NIES 3699</strain>
    </source>
</reference>
<evidence type="ECO:0000313" key="3">
    <source>
        <dbReference type="Proteomes" id="UP001165160"/>
    </source>
</evidence>
<organism evidence="2 3">
    <name type="scientific">Triparma verrucosa</name>
    <dbReference type="NCBI Taxonomy" id="1606542"/>
    <lineage>
        <taxon>Eukaryota</taxon>
        <taxon>Sar</taxon>
        <taxon>Stramenopiles</taxon>
        <taxon>Ochrophyta</taxon>
        <taxon>Bolidophyceae</taxon>
        <taxon>Parmales</taxon>
        <taxon>Triparmaceae</taxon>
        <taxon>Triparma</taxon>
    </lineage>
</organism>
<keyword evidence="3" id="KW-1185">Reference proteome</keyword>
<dbReference type="Proteomes" id="UP001165160">
    <property type="component" value="Unassembled WGS sequence"/>
</dbReference>
<gene>
    <name evidence="2" type="ORF">TrVE_jg10033</name>
</gene>
<dbReference type="InterPro" id="IPR029058">
    <property type="entry name" value="AB_hydrolase_fold"/>
</dbReference>
<sequence>MLKRLAAVIFLLLPLLSQADDSNFLLAPPNPNPDYEDKAIVFFPGGNVPNTNYTTPLVSLQEEVAASKINLHVIVLGFKTRKCIQVCPTSSTCFLLHNQVQSSLDLLETSGFTGSLETDVFLGGHSLGGTCVNQLVQGYSSSTPQYLNGLFMWGSYIDASGEYSLPDYPAPFALVGAELDGGLARPGKMASWVDQFNDFKSGQKLNVEDLQTKKAVVIIPGIDHSDFCPGFEVPGDIIPSSVTSAEAMKRISKVTGTWLKKLWGVSTRLESIFLREVYEETEKFLRPYFAALDMEVQYHAMHYTGTGGTYSPICEKAQMILANLSLEDEARVSISRGCDNENFDETRSCAYLNSTDDLEHSRSQYSFEPDNSDNLLVNVSAHADYYRNFKNTGSITAASEVACKMLTGARIAEQLQIEYDAETSRKTCKDVNQYLYDQALQLIEGTETYNRYMESGKKLCFKDDFDAYFSAGPAWIKESLEIKEDDDCLSVASVKIDTALDSKLFPGVHYCKLLSPARVLDWIMTDSNANKLK</sequence>
<comment type="caution">
    <text evidence="2">The sequence shown here is derived from an EMBL/GenBank/DDBJ whole genome shotgun (WGS) entry which is preliminary data.</text>
</comment>